<sequence>RKKKAQREIKKTSVELEEKRDLKRELLGLSAENWADEIKRRHMVFLATQNLDMSPASTQSQNMSQYWPTVDAFMRERDFVLIFNLAMAYYKQNILETAEVREMARSSMWRYRWNMAKNGADLFGKPIAEWSDSQNTLLYWSQYYDFIFDSTDRPHDSVIEDDIECDKWYDAQLKKMRTERVDASKPQRPKKVGPKKFHQEQFVMVEKGDMETVNEVQGMNSELVRAQLKEEQQYIKDKGGRVKEWELRKQRYIRKDM</sequence>
<organism evidence="1">
    <name type="scientific">marine sediment metagenome</name>
    <dbReference type="NCBI Taxonomy" id="412755"/>
    <lineage>
        <taxon>unclassified sequences</taxon>
        <taxon>metagenomes</taxon>
        <taxon>ecological metagenomes</taxon>
    </lineage>
</organism>
<dbReference type="EMBL" id="LAZR01052641">
    <property type="protein sequence ID" value="KKK82509.1"/>
    <property type="molecule type" value="Genomic_DNA"/>
</dbReference>
<proteinExistence type="predicted"/>
<gene>
    <name evidence="1" type="ORF">LCGC14_2802700</name>
</gene>
<name>A0A0F9AVP5_9ZZZZ</name>
<protein>
    <submittedName>
        <fullName evidence="1">Uncharacterized protein</fullName>
    </submittedName>
</protein>
<comment type="caution">
    <text evidence="1">The sequence shown here is derived from an EMBL/GenBank/DDBJ whole genome shotgun (WGS) entry which is preliminary data.</text>
</comment>
<dbReference type="AlphaFoldDB" id="A0A0F9AVP5"/>
<evidence type="ECO:0000313" key="1">
    <source>
        <dbReference type="EMBL" id="KKK82509.1"/>
    </source>
</evidence>
<accession>A0A0F9AVP5</accession>
<reference evidence="1" key="1">
    <citation type="journal article" date="2015" name="Nature">
        <title>Complex archaea that bridge the gap between prokaryotes and eukaryotes.</title>
        <authorList>
            <person name="Spang A."/>
            <person name="Saw J.H."/>
            <person name="Jorgensen S.L."/>
            <person name="Zaremba-Niedzwiedzka K."/>
            <person name="Martijn J."/>
            <person name="Lind A.E."/>
            <person name="van Eijk R."/>
            <person name="Schleper C."/>
            <person name="Guy L."/>
            <person name="Ettema T.J."/>
        </authorList>
    </citation>
    <scope>NUCLEOTIDE SEQUENCE</scope>
</reference>
<feature type="non-terminal residue" evidence="1">
    <location>
        <position position="1"/>
    </location>
</feature>